<dbReference type="InterPro" id="IPR027417">
    <property type="entry name" value="P-loop_NTPase"/>
</dbReference>
<keyword evidence="4" id="KW-1003">Cell membrane</keyword>
<dbReference type="InterPro" id="IPR050388">
    <property type="entry name" value="ABC_Ni/Peptide_Import"/>
</dbReference>
<dbReference type="GO" id="GO:0005524">
    <property type="term" value="F:ATP binding"/>
    <property type="evidence" value="ECO:0007669"/>
    <property type="project" value="UniProtKB-KW"/>
</dbReference>
<comment type="similarity">
    <text evidence="2">Belongs to the ABC transporter superfamily.</text>
</comment>
<dbReference type="Pfam" id="PF08352">
    <property type="entry name" value="oligo_HPY"/>
    <property type="match status" value="2"/>
</dbReference>
<comment type="subcellular location">
    <subcellularLocation>
        <location evidence="1">Cell inner membrane</location>
        <topology evidence="1">Peripheral membrane protein</topology>
    </subcellularLocation>
</comment>
<dbReference type="SUPFAM" id="SSF52540">
    <property type="entry name" value="P-loop containing nucleoside triphosphate hydrolases"/>
    <property type="match status" value="2"/>
</dbReference>
<dbReference type="InterPro" id="IPR003439">
    <property type="entry name" value="ABC_transporter-like_ATP-bd"/>
</dbReference>
<evidence type="ECO:0000256" key="8">
    <source>
        <dbReference type="ARBA" id="ARBA00023136"/>
    </source>
</evidence>
<evidence type="ECO:0000256" key="3">
    <source>
        <dbReference type="ARBA" id="ARBA00022448"/>
    </source>
</evidence>
<accession>A0A7X2LAD6</accession>
<dbReference type="CDD" id="cd03257">
    <property type="entry name" value="ABC_NikE_OppD_transporters"/>
    <property type="match status" value="2"/>
</dbReference>
<evidence type="ECO:0000313" key="10">
    <source>
        <dbReference type="EMBL" id="MRS99903.1"/>
    </source>
</evidence>
<dbReference type="PANTHER" id="PTHR43297">
    <property type="entry name" value="OLIGOPEPTIDE TRANSPORT ATP-BINDING PROTEIN APPD"/>
    <property type="match status" value="1"/>
</dbReference>
<keyword evidence="3" id="KW-0813">Transport</keyword>
<dbReference type="Gene3D" id="3.40.50.300">
    <property type="entry name" value="P-loop containing nucleotide triphosphate hydrolases"/>
    <property type="match status" value="2"/>
</dbReference>
<organism evidence="10 11">
    <name type="scientific">Ralstonia pickettii</name>
    <name type="common">Burkholderia pickettii</name>
    <dbReference type="NCBI Taxonomy" id="329"/>
    <lineage>
        <taxon>Bacteria</taxon>
        <taxon>Pseudomonadati</taxon>
        <taxon>Pseudomonadota</taxon>
        <taxon>Betaproteobacteria</taxon>
        <taxon>Burkholderiales</taxon>
        <taxon>Burkholderiaceae</taxon>
        <taxon>Ralstonia</taxon>
    </lineage>
</organism>
<dbReference type="Pfam" id="PF00005">
    <property type="entry name" value="ABC_tran"/>
    <property type="match status" value="2"/>
</dbReference>
<dbReference type="SMART" id="SM00382">
    <property type="entry name" value="AAA"/>
    <property type="match status" value="2"/>
</dbReference>
<reference evidence="10 11" key="1">
    <citation type="submission" date="2019-11" db="EMBL/GenBank/DDBJ databases">
        <title>Phenotypic characterization of an OXA-22 and OXA-60 co-producing Ralstonia pickettii clinical strain.</title>
        <authorList>
            <person name="He F."/>
        </authorList>
    </citation>
    <scope>NUCLEOTIDE SEQUENCE [LARGE SCALE GENOMIC DNA]</scope>
    <source>
        <strain evidence="10 11">PSLESD1</strain>
    </source>
</reference>
<dbReference type="InterPro" id="IPR017871">
    <property type="entry name" value="ABC_transporter-like_CS"/>
</dbReference>
<dbReference type="GO" id="GO:0005886">
    <property type="term" value="C:plasma membrane"/>
    <property type="evidence" value="ECO:0007669"/>
    <property type="project" value="UniProtKB-SubCell"/>
</dbReference>
<gene>
    <name evidence="10" type="ORF">GJQ57_14755</name>
</gene>
<keyword evidence="8" id="KW-0472">Membrane</keyword>
<dbReference type="PROSITE" id="PS50893">
    <property type="entry name" value="ABC_TRANSPORTER_2"/>
    <property type="match status" value="2"/>
</dbReference>
<dbReference type="InterPro" id="IPR003593">
    <property type="entry name" value="AAA+_ATPase"/>
</dbReference>
<name>A0A7X2LAD6_RALPI</name>
<keyword evidence="7 10" id="KW-0067">ATP-binding</keyword>
<dbReference type="AlphaFoldDB" id="A0A7X2LAD6"/>
<evidence type="ECO:0000256" key="6">
    <source>
        <dbReference type="ARBA" id="ARBA00022741"/>
    </source>
</evidence>
<evidence type="ECO:0000259" key="9">
    <source>
        <dbReference type="PROSITE" id="PS50893"/>
    </source>
</evidence>
<evidence type="ECO:0000313" key="11">
    <source>
        <dbReference type="Proteomes" id="UP000441032"/>
    </source>
</evidence>
<dbReference type="GO" id="GO:0016887">
    <property type="term" value="F:ATP hydrolysis activity"/>
    <property type="evidence" value="ECO:0007669"/>
    <property type="project" value="InterPro"/>
</dbReference>
<evidence type="ECO:0000256" key="5">
    <source>
        <dbReference type="ARBA" id="ARBA00022519"/>
    </source>
</evidence>
<keyword evidence="6" id="KW-0547">Nucleotide-binding</keyword>
<dbReference type="RefSeq" id="WP_154207327.1">
    <property type="nucleotide sequence ID" value="NZ_WJYN01000005.1"/>
</dbReference>
<comment type="caution">
    <text evidence="10">The sequence shown here is derived from an EMBL/GenBank/DDBJ whole genome shotgun (WGS) entry which is preliminary data.</text>
</comment>
<dbReference type="NCBIfam" id="NF008453">
    <property type="entry name" value="PRK11308.1"/>
    <property type="match status" value="2"/>
</dbReference>
<dbReference type="GO" id="GO:0055085">
    <property type="term" value="P:transmembrane transport"/>
    <property type="evidence" value="ECO:0007669"/>
    <property type="project" value="UniProtKB-ARBA"/>
</dbReference>
<evidence type="ECO:0000256" key="7">
    <source>
        <dbReference type="ARBA" id="ARBA00022840"/>
    </source>
</evidence>
<dbReference type="Proteomes" id="UP000441032">
    <property type="component" value="Unassembled WGS sequence"/>
</dbReference>
<evidence type="ECO:0000256" key="4">
    <source>
        <dbReference type="ARBA" id="ARBA00022475"/>
    </source>
</evidence>
<sequence length="551" mass="60735">MTRVDLRSSAPKYDGPLLRLDDLCVHFESEHGEVTEAVKHVSLDLHVGERFALVGESGSGKSVTALSIMRLLADAQYSGRILLEGRDLLAASEREMRGLRGADVAMVFQEPMTALNPLYTIGNQIVETLELHEGLDKRAAKARAIALLERTGIAEAPRRFDAFPHQLSGGQRQRAMIAMALACSPKLLLADEPTTALDVTVRMQILHLLRELQAEFGMAIMLITHDLNMVRAFAERVGVMERGVLVETGNTADVFAAPQHPYTVRLLESRPQRDVLPLVPLAPMLLEADKLTVTYERHRPGFAGWFRTDPFTAVDAVSLQLREGETLGIVGESGSGKTTLAQTLLGLQTAQSGDLRFLGNSLLRISRDERRAVRARMQVVFQDPYGSLSPRMTIEEIVGEGLALHQPHVNATERRHRVIEALREVGLDRTALGRYPHEFSGGQRQRVAIARVLILKPQLLVLDEPTSALDVSIQQQVLSLLSALQKKYNLSYLFISHDLAVIRAMSHRVVVMKDGKVVEEGDTEAVLASPSHPYTCKLLAAASLIPARDNP</sequence>
<dbReference type="NCBIfam" id="NF007739">
    <property type="entry name" value="PRK10419.1"/>
    <property type="match status" value="2"/>
</dbReference>
<dbReference type="EMBL" id="WJYN01000005">
    <property type="protein sequence ID" value="MRS99903.1"/>
    <property type="molecule type" value="Genomic_DNA"/>
</dbReference>
<evidence type="ECO:0000256" key="2">
    <source>
        <dbReference type="ARBA" id="ARBA00005417"/>
    </source>
</evidence>
<dbReference type="PANTHER" id="PTHR43297:SF2">
    <property type="entry name" value="DIPEPTIDE TRANSPORT ATP-BINDING PROTEIN DPPD"/>
    <property type="match status" value="1"/>
</dbReference>
<feature type="domain" description="ABC transporter" evidence="9">
    <location>
        <begin position="18"/>
        <end position="267"/>
    </location>
</feature>
<keyword evidence="5" id="KW-0997">Cell inner membrane</keyword>
<dbReference type="InterPro" id="IPR013563">
    <property type="entry name" value="Oligopep_ABC_C"/>
</dbReference>
<dbReference type="FunFam" id="3.40.50.300:FF:000016">
    <property type="entry name" value="Oligopeptide ABC transporter ATP-binding component"/>
    <property type="match status" value="2"/>
</dbReference>
<proteinExistence type="inferred from homology"/>
<dbReference type="PROSITE" id="PS00211">
    <property type="entry name" value="ABC_TRANSPORTER_1"/>
    <property type="match status" value="2"/>
</dbReference>
<dbReference type="GO" id="GO:0015833">
    <property type="term" value="P:peptide transport"/>
    <property type="evidence" value="ECO:0007669"/>
    <property type="project" value="InterPro"/>
</dbReference>
<protein>
    <submittedName>
        <fullName evidence="10">Dipeptide ABC transporter ATP-binding protein</fullName>
    </submittedName>
</protein>
<evidence type="ECO:0000256" key="1">
    <source>
        <dbReference type="ARBA" id="ARBA00004417"/>
    </source>
</evidence>
<feature type="domain" description="ABC transporter" evidence="9">
    <location>
        <begin position="286"/>
        <end position="539"/>
    </location>
</feature>